<sequence length="70" mass="7325">MVRSVVVIICGIDSRRNPEKGEVYDAVDCPNRLAQHVAGSRETAFAGAVGTIAEGAPLGDVSRESTKAIL</sequence>
<name>A0A0C9VN36_SPHS4</name>
<reference evidence="1 2" key="1">
    <citation type="submission" date="2014-06" db="EMBL/GenBank/DDBJ databases">
        <title>Evolutionary Origins and Diversification of the Mycorrhizal Mutualists.</title>
        <authorList>
            <consortium name="DOE Joint Genome Institute"/>
            <consortium name="Mycorrhizal Genomics Consortium"/>
            <person name="Kohler A."/>
            <person name="Kuo A."/>
            <person name="Nagy L.G."/>
            <person name="Floudas D."/>
            <person name="Copeland A."/>
            <person name="Barry K.W."/>
            <person name="Cichocki N."/>
            <person name="Veneault-Fourrey C."/>
            <person name="LaButti K."/>
            <person name="Lindquist E.A."/>
            <person name="Lipzen A."/>
            <person name="Lundell T."/>
            <person name="Morin E."/>
            <person name="Murat C."/>
            <person name="Riley R."/>
            <person name="Ohm R."/>
            <person name="Sun H."/>
            <person name="Tunlid A."/>
            <person name="Henrissat B."/>
            <person name="Grigoriev I.V."/>
            <person name="Hibbett D.S."/>
            <person name="Martin F."/>
        </authorList>
    </citation>
    <scope>NUCLEOTIDE SEQUENCE [LARGE SCALE GENOMIC DNA]</scope>
    <source>
        <strain evidence="1 2">SS14</strain>
    </source>
</reference>
<dbReference type="EMBL" id="KN837152">
    <property type="protein sequence ID" value="KIJ39385.1"/>
    <property type="molecule type" value="Genomic_DNA"/>
</dbReference>
<dbReference type="AlphaFoldDB" id="A0A0C9VN36"/>
<organism evidence="1 2">
    <name type="scientific">Sphaerobolus stellatus (strain SS14)</name>
    <dbReference type="NCBI Taxonomy" id="990650"/>
    <lineage>
        <taxon>Eukaryota</taxon>
        <taxon>Fungi</taxon>
        <taxon>Dikarya</taxon>
        <taxon>Basidiomycota</taxon>
        <taxon>Agaricomycotina</taxon>
        <taxon>Agaricomycetes</taxon>
        <taxon>Phallomycetidae</taxon>
        <taxon>Geastrales</taxon>
        <taxon>Sphaerobolaceae</taxon>
        <taxon>Sphaerobolus</taxon>
    </lineage>
</organism>
<dbReference type="HOGENOM" id="CLU_2759465_0_0_1"/>
<gene>
    <name evidence="1" type="ORF">M422DRAFT_32640</name>
</gene>
<keyword evidence="2" id="KW-1185">Reference proteome</keyword>
<protein>
    <submittedName>
        <fullName evidence="1">Uncharacterized protein</fullName>
    </submittedName>
</protein>
<proteinExistence type="predicted"/>
<evidence type="ECO:0000313" key="1">
    <source>
        <dbReference type="EMBL" id="KIJ39385.1"/>
    </source>
</evidence>
<accession>A0A0C9VN36</accession>
<dbReference type="Proteomes" id="UP000054279">
    <property type="component" value="Unassembled WGS sequence"/>
</dbReference>
<evidence type="ECO:0000313" key="2">
    <source>
        <dbReference type="Proteomes" id="UP000054279"/>
    </source>
</evidence>